<evidence type="ECO:0000259" key="3">
    <source>
        <dbReference type="PROSITE" id="PS50110"/>
    </source>
</evidence>
<evidence type="ECO:0000313" key="5">
    <source>
        <dbReference type="Proteomes" id="UP000177746"/>
    </source>
</evidence>
<dbReference type="SMART" id="SM00448">
    <property type="entry name" value="REC"/>
    <property type="match status" value="1"/>
</dbReference>
<dbReference type="PROSITE" id="PS50110">
    <property type="entry name" value="RESPONSE_REGULATORY"/>
    <property type="match status" value="1"/>
</dbReference>
<accession>A0A1G2T3I8</accession>
<dbReference type="EMBL" id="MHVI01000015">
    <property type="protein sequence ID" value="OHA91692.1"/>
    <property type="molecule type" value="Genomic_DNA"/>
</dbReference>
<dbReference type="PANTHER" id="PTHR44591">
    <property type="entry name" value="STRESS RESPONSE REGULATOR PROTEIN 1"/>
    <property type="match status" value="1"/>
</dbReference>
<evidence type="ECO:0000256" key="2">
    <source>
        <dbReference type="PROSITE-ProRule" id="PRU00169"/>
    </source>
</evidence>
<gene>
    <name evidence="4" type="ORF">A2665_01960</name>
</gene>
<dbReference type="InterPro" id="IPR001789">
    <property type="entry name" value="Sig_transdc_resp-reg_receiver"/>
</dbReference>
<dbReference type="PANTHER" id="PTHR44591:SF3">
    <property type="entry name" value="RESPONSE REGULATORY DOMAIN-CONTAINING PROTEIN"/>
    <property type="match status" value="1"/>
</dbReference>
<dbReference type="Pfam" id="PF00072">
    <property type="entry name" value="Response_reg"/>
    <property type="match status" value="1"/>
</dbReference>
<reference evidence="4 5" key="1">
    <citation type="journal article" date="2016" name="Nat. Commun.">
        <title>Thousands of microbial genomes shed light on interconnected biogeochemical processes in an aquifer system.</title>
        <authorList>
            <person name="Anantharaman K."/>
            <person name="Brown C.T."/>
            <person name="Hug L.A."/>
            <person name="Sharon I."/>
            <person name="Castelle C.J."/>
            <person name="Probst A.J."/>
            <person name="Thomas B.C."/>
            <person name="Singh A."/>
            <person name="Wilkins M.J."/>
            <person name="Karaoz U."/>
            <person name="Brodie E.L."/>
            <person name="Williams K.H."/>
            <person name="Hubbard S.S."/>
            <person name="Banfield J.F."/>
        </authorList>
    </citation>
    <scope>NUCLEOTIDE SEQUENCE [LARGE SCALE GENOMIC DNA]</scope>
</reference>
<dbReference type="SUPFAM" id="SSF52172">
    <property type="entry name" value="CheY-like"/>
    <property type="match status" value="1"/>
</dbReference>
<evidence type="ECO:0000256" key="1">
    <source>
        <dbReference type="ARBA" id="ARBA00022553"/>
    </source>
</evidence>
<feature type="domain" description="Response regulatory" evidence="3">
    <location>
        <begin position="2"/>
        <end position="123"/>
    </location>
</feature>
<dbReference type="GO" id="GO:0000160">
    <property type="term" value="P:phosphorelay signal transduction system"/>
    <property type="evidence" value="ECO:0007669"/>
    <property type="project" value="InterPro"/>
</dbReference>
<dbReference type="InterPro" id="IPR011006">
    <property type="entry name" value="CheY-like_superfamily"/>
</dbReference>
<dbReference type="Proteomes" id="UP000177746">
    <property type="component" value="Unassembled WGS sequence"/>
</dbReference>
<protein>
    <recommendedName>
        <fullName evidence="3">Response regulatory domain-containing protein</fullName>
    </recommendedName>
</protein>
<proteinExistence type="predicted"/>
<feature type="modified residue" description="4-aspartylphosphate" evidence="2">
    <location>
        <position position="51"/>
    </location>
</feature>
<evidence type="ECO:0000313" key="4">
    <source>
        <dbReference type="EMBL" id="OHA91692.1"/>
    </source>
</evidence>
<name>A0A1G2T3I8_9BACT</name>
<dbReference type="AlphaFoldDB" id="A0A1G2T3I8"/>
<dbReference type="Gene3D" id="3.40.50.2300">
    <property type="match status" value="1"/>
</dbReference>
<organism evidence="4 5">
    <name type="scientific">Candidatus Zambryskibacteria bacterium RIFCSPHIGHO2_01_FULL_46_30</name>
    <dbReference type="NCBI Taxonomy" id="1802739"/>
    <lineage>
        <taxon>Bacteria</taxon>
        <taxon>Candidatus Zambryskiibacteriota</taxon>
    </lineage>
</organism>
<keyword evidence="1 2" id="KW-0597">Phosphoprotein</keyword>
<comment type="caution">
    <text evidence="4">The sequence shown here is derived from an EMBL/GenBank/DDBJ whole genome shotgun (WGS) entry which is preliminary data.</text>
</comment>
<sequence length="127" mass="13725">MRILIVDDSEGIRLSVEDIVGHAGHSAVVASNGREAWELLGQGEFDLIISDNAMPERSGVELLKMVRAGARTTHIPFVLMSGDRVVSKDNPTSLEDVCAKFGATFLYKPFPLHALFSVLGVGVELCD</sequence>
<dbReference type="InterPro" id="IPR050595">
    <property type="entry name" value="Bact_response_regulator"/>
</dbReference>